<dbReference type="CDD" id="cd16961">
    <property type="entry name" value="RMtype1_S_TRD-CR_like"/>
    <property type="match status" value="1"/>
</dbReference>
<gene>
    <name evidence="5" type="primary">hsdS1</name>
    <name evidence="5" type="ordered locus">cu0146</name>
</gene>
<dbReference type="InterPro" id="IPR044946">
    <property type="entry name" value="Restrct_endonuc_typeI_TRD_sf"/>
</dbReference>
<evidence type="ECO:0000256" key="1">
    <source>
        <dbReference type="ARBA" id="ARBA00010923"/>
    </source>
</evidence>
<dbReference type="Proteomes" id="UP000001727">
    <property type="component" value="Chromosome"/>
</dbReference>
<dbReference type="PANTHER" id="PTHR30408">
    <property type="entry name" value="TYPE-1 RESTRICTION ENZYME ECOKI SPECIFICITY PROTEIN"/>
    <property type="match status" value="1"/>
</dbReference>
<dbReference type="EMBL" id="AM942444">
    <property type="protein sequence ID" value="CAQ04106.1"/>
    <property type="molecule type" value="Genomic_DNA"/>
</dbReference>
<evidence type="ECO:0000313" key="5">
    <source>
        <dbReference type="EMBL" id="CAQ04106.1"/>
    </source>
</evidence>
<dbReference type="GO" id="GO:0003677">
    <property type="term" value="F:DNA binding"/>
    <property type="evidence" value="ECO:0007669"/>
    <property type="project" value="UniProtKB-KW"/>
</dbReference>
<keyword evidence="3" id="KW-0238">DNA-binding</keyword>
<dbReference type="PANTHER" id="PTHR30408:SF12">
    <property type="entry name" value="TYPE I RESTRICTION ENZYME MJAVIII SPECIFICITY SUBUNIT"/>
    <property type="match status" value="1"/>
</dbReference>
<dbReference type="InterPro" id="IPR000055">
    <property type="entry name" value="Restrct_endonuc_typeI_TRD"/>
</dbReference>
<dbReference type="GO" id="GO:0009307">
    <property type="term" value="P:DNA restriction-modification system"/>
    <property type="evidence" value="ECO:0007669"/>
    <property type="project" value="UniProtKB-KW"/>
</dbReference>
<keyword evidence="6" id="KW-1185">Reference proteome</keyword>
<sequence>MNFVPMREVVRFAIGGGWGSETEVDGSVLTRVIRGADFPEAAEQNLTNAPLRWEKESRVQTRALAAGDIVLEISGGTKDRPTGRTVLVTQKMVDESVSPLIPASFCRKVQISREIADPKFVYYWLQLMHKSGRAWKHQNQSTGIANFQFEQFLDNEFLWLPSLTTQQAIASILGSLDDKIAANQTAENTGTELLMSLYRRVQKHSAEPFGRVCDVFGGSTPSTKVGEYWGGNINWATPTDLTALRGPWLSETERKITEAGLESMSSTLHPPGSILMTSRATIGHVAVAATPVTTNQGFIVIRASEKLTPWIFLPTAGSSP</sequence>
<dbReference type="STRING" id="504474.cu0146"/>
<name>B1VEB7_CORU7</name>
<dbReference type="Pfam" id="PF01420">
    <property type="entry name" value="Methylase_S"/>
    <property type="match status" value="2"/>
</dbReference>
<dbReference type="AlphaFoldDB" id="B1VEB7"/>
<dbReference type="RefSeq" id="WP_012359412.1">
    <property type="nucleotide sequence ID" value="NC_010545.1"/>
</dbReference>
<dbReference type="HOGENOM" id="CLU_867959_0_0_11"/>
<dbReference type="Gene3D" id="3.90.220.20">
    <property type="entry name" value="DNA methylase specificity domains"/>
    <property type="match status" value="2"/>
</dbReference>
<proteinExistence type="inferred from homology"/>
<evidence type="ECO:0000259" key="4">
    <source>
        <dbReference type="Pfam" id="PF01420"/>
    </source>
</evidence>
<dbReference type="SUPFAM" id="SSF116734">
    <property type="entry name" value="DNA methylase specificity domain"/>
    <property type="match status" value="2"/>
</dbReference>
<evidence type="ECO:0000256" key="2">
    <source>
        <dbReference type="ARBA" id="ARBA00022747"/>
    </source>
</evidence>
<protein>
    <submittedName>
        <fullName evidence="5">Type I restriction-modification system, specificity subunit</fullName>
    </submittedName>
</protein>
<dbReference type="KEGG" id="cur:cu0146"/>
<feature type="domain" description="Type I restriction modification DNA specificity" evidence="4">
    <location>
        <begin position="212"/>
        <end position="307"/>
    </location>
</feature>
<dbReference type="REBASE" id="17672">
    <property type="entry name" value="S.CurORF147P"/>
</dbReference>
<comment type="similarity">
    <text evidence="1">Belongs to the type-I restriction system S methylase family.</text>
</comment>
<reference evidence="5 6" key="1">
    <citation type="journal article" date="2008" name="J. Biotechnol.">
        <title>The lifestyle of Corynebacterium urealyticum derived from its complete genome sequence established by pyrosequencing.</title>
        <authorList>
            <person name="Tauch A."/>
            <person name="Trost E."/>
            <person name="Tilker A."/>
            <person name="Ludewig U."/>
            <person name="Schneiker S."/>
            <person name="Goesmann A."/>
            <person name="Arnold W."/>
            <person name="Bekel T."/>
            <person name="Brinkrolf K."/>
            <person name="Brune I."/>
            <person name="Goetker S."/>
            <person name="Kalinowski J."/>
            <person name="Kamp P.-B."/>
            <person name="Lobo F.P."/>
            <person name="Viehoever P."/>
            <person name="Weisshaar B."/>
            <person name="Soriano F."/>
            <person name="Droege M."/>
            <person name="Puehler A."/>
        </authorList>
    </citation>
    <scope>NUCLEOTIDE SEQUENCE [LARGE SCALE GENOMIC DNA]</scope>
    <source>
        <strain evidence="6">ATCC 43042 / DSM 7109</strain>
    </source>
</reference>
<keyword evidence="2" id="KW-0680">Restriction system</keyword>
<dbReference type="InterPro" id="IPR052021">
    <property type="entry name" value="Type-I_RS_S_subunit"/>
</dbReference>
<evidence type="ECO:0000313" key="6">
    <source>
        <dbReference type="Proteomes" id="UP000001727"/>
    </source>
</evidence>
<feature type="domain" description="Type I restriction modification DNA specificity" evidence="4">
    <location>
        <begin position="67"/>
        <end position="186"/>
    </location>
</feature>
<organism evidence="5 6">
    <name type="scientific">Corynebacterium urealyticum (strain ATCC 43042 / DSM 7109)</name>
    <dbReference type="NCBI Taxonomy" id="504474"/>
    <lineage>
        <taxon>Bacteria</taxon>
        <taxon>Bacillati</taxon>
        <taxon>Actinomycetota</taxon>
        <taxon>Actinomycetes</taxon>
        <taxon>Mycobacteriales</taxon>
        <taxon>Corynebacteriaceae</taxon>
        <taxon>Corynebacterium</taxon>
    </lineage>
</organism>
<accession>B1VEB7</accession>
<evidence type="ECO:0000256" key="3">
    <source>
        <dbReference type="ARBA" id="ARBA00023125"/>
    </source>
</evidence>
<dbReference type="eggNOG" id="COG0732">
    <property type="taxonomic scope" value="Bacteria"/>
</dbReference>